<dbReference type="EMBL" id="CAFBQA010000147">
    <property type="protein sequence ID" value="CAB5042942.1"/>
    <property type="molecule type" value="Genomic_DNA"/>
</dbReference>
<name>A0A6J7SQ32_9ZZZZ</name>
<feature type="domain" description="Restriction system protein Mrr-like N-terminal" evidence="2">
    <location>
        <begin position="79"/>
        <end position="163"/>
    </location>
</feature>
<dbReference type="PANTHER" id="PTHR30015">
    <property type="entry name" value="MRR RESTRICTION SYSTEM PROTEIN"/>
    <property type="match status" value="1"/>
</dbReference>
<dbReference type="GO" id="GO:0003677">
    <property type="term" value="F:DNA binding"/>
    <property type="evidence" value="ECO:0007669"/>
    <property type="project" value="InterPro"/>
</dbReference>
<feature type="domain" description="Restriction endonuclease type IV Mrr" evidence="1">
    <location>
        <begin position="231"/>
        <end position="352"/>
    </location>
</feature>
<dbReference type="InterPro" id="IPR025745">
    <property type="entry name" value="Mrr-like_N_dom"/>
</dbReference>
<protein>
    <submittedName>
        <fullName evidence="3">Unannotated protein</fullName>
    </submittedName>
</protein>
<dbReference type="Pfam" id="PF14338">
    <property type="entry name" value="Mrr_N"/>
    <property type="match status" value="1"/>
</dbReference>
<reference evidence="3" key="1">
    <citation type="submission" date="2020-05" db="EMBL/GenBank/DDBJ databases">
        <authorList>
            <person name="Chiriac C."/>
            <person name="Salcher M."/>
            <person name="Ghai R."/>
            <person name="Kavagutti S V."/>
        </authorList>
    </citation>
    <scope>NUCLEOTIDE SEQUENCE</scope>
</reference>
<evidence type="ECO:0000313" key="3">
    <source>
        <dbReference type="EMBL" id="CAB5042942.1"/>
    </source>
</evidence>
<dbReference type="PANTHER" id="PTHR30015:SF7">
    <property type="entry name" value="TYPE IV METHYL-DIRECTED RESTRICTION ENZYME ECOKMRR"/>
    <property type="match status" value="1"/>
</dbReference>
<accession>A0A6J7SQ32</accession>
<evidence type="ECO:0000259" key="2">
    <source>
        <dbReference type="Pfam" id="PF14338"/>
    </source>
</evidence>
<organism evidence="3">
    <name type="scientific">freshwater metagenome</name>
    <dbReference type="NCBI Taxonomy" id="449393"/>
    <lineage>
        <taxon>unclassified sequences</taxon>
        <taxon>metagenomes</taxon>
        <taxon>ecological metagenomes</taxon>
    </lineage>
</organism>
<proteinExistence type="predicted"/>
<dbReference type="Pfam" id="PF04471">
    <property type="entry name" value="Mrr_cat"/>
    <property type="match status" value="1"/>
</dbReference>
<dbReference type="InterPro" id="IPR011335">
    <property type="entry name" value="Restrct_endonuc-II-like"/>
</dbReference>
<dbReference type="InterPro" id="IPR052906">
    <property type="entry name" value="Type_IV_Methyl-Rstrct_Enzyme"/>
</dbReference>
<dbReference type="InterPro" id="IPR007560">
    <property type="entry name" value="Restrct_endonuc_IV_Mrr"/>
</dbReference>
<dbReference type="SUPFAM" id="SSF52980">
    <property type="entry name" value="Restriction endonuclease-like"/>
    <property type="match status" value="1"/>
</dbReference>
<sequence length="377" mass="41849">MFVLCGIEILAQYVGGIPVLLELVRGQRHVLLLWVITRLVWIPKVTVGSDFTLAILNRAPSLSPLALKRYSPYMAIGNFEHYFIPVLASLKRNGVMHRRANMEDVAVSEKLTEEEIARTTAKGTNVFRSRVNWAQAFLAQAGAIARPQRGYLEITERGLNLLAENPSGFKAKKFNDFPDYRFAWGAGKQELNSTEEQIGNPESDITPQERIETAVDEIETALAADIVQRVRSLSPRFLEVVVLELLHEMGYGASNGSIEHVGGPGDEGVDGVIHQDTLGLQRIYVQAKRYKAENTIGRPDIQKFVGALAGLGANGGVFITTSSFSAEAREYADKNLASRVILIDGKEFGRLMVRHGIGVQKRRTYSIVDIDEDYFED</sequence>
<evidence type="ECO:0000259" key="1">
    <source>
        <dbReference type="Pfam" id="PF04471"/>
    </source>
</evidence>
<dbReference type="GO" id="GO:0015666">
    <property type="term" value="F:restriction endodeoxyribonuclease activity"/>
    <property type="evidence" value="ECO:0007669"/>
    <property type="project" value="TreeGrafter"/>
</dbReference>
<dbReference type="InterPro" id="IPR011856">
    <property type="entry name" value="tRNA_endonuc-like_dom_sf"/>
</dbReference>
<dbReference type="GO" id="GO:0009307">
    <property type="term" value="P:DNA restriction-modification system"/>
    <property type="evidence" value="ECO:0007669"/>
    <property type="project" value="InterPro"/>
</dbReference>
<dbReference type="AlphaFoldDB" id="A0A6J7SQ32"/>
<dbReference type="Gene3D" id="3.40.1350.10">
    <property type="match status" value="1"/>
</dbReference>
<gene>
    <name evidence="3" type="ORF">UFOPK4234_01626</name>
</gene>